<dbReference type="Pfam" id="PF00076">
    <property type="entry name" value="RRM_1"/>
    <property type="match status" value="1"/>
</dbReference>
<feature type="region of interest" description="Disordered" evidence="2">
    <location>
        <begin position="111"/>
        <end position="135"/>
    </location>
</feature>
<keyword evidence="5" id="KW-1185">Reference proteome</keyword>
<dbReference type="GO" id="GO:0003723">
    <property type="term" value="F:RNA binding"/>
    <property type="evidence" value="ECO:0007669"/>
    <property type="project" value="UniProtKB-KW"/>
</dbReference>
<evidence type="ECO:0000259" key="3">
    <source>
        <dbReference type="Pfam" id="PF00076"/>
    </source>
</evidence>
<evidence type="ECO:0000256" key="2">
    <source>
        <dbReference type="SAM" id="MobiDB-lite"/>
    </source>
</evidence>
<dbReference type="Gene3D" id="3.30.70.330">
    <property type="match status" value="1"/>
</dbReference>
<name>A0AAU9SP28_THLAR</name>
<accession>A0AAU9SP28</accession>
<feature type="compositionally biased region" description="Polar residues" evidence="2">
    <location>
        <begin position="1"/>
        <end position="14"/>
    </location>
</feature>
<dbReference type="AlphaFoldDB" id="A0AAU9SP28"/>
<protein>
    <recommendedName>
        <fullName evidence="3">RRM domain-containing protein</fullName>
    </recommendedName>
</protein>
<dbReference type="EMBL" id="OU466861">
    <property type="protein sequence ID" value="CAH2067657.1"/>
    <property type="molecule type" value="Genomic_DNA"/>
</dbReference>
<sequence>MADGYWNQQRQQHPPSGPLKRHRSDFEAPPSAMASGREMHGGYFPRDEDLDVPDTRTIGSAYDRYLQSVQTPSGEAGPRNGVAMGRPGGNGQSMGEFMMRRGGVVPQEHGLDGRGMGFDPQESVDRRNREPLPLPPDASNTLYDFLLSSFLNRGLDIFRPFVGYREVRLVTKDSKHRNGDPIVLCFVDFTNPACAATALSTLQGYRMDESEPDSKFLRLQFSRKPGSRPGQRGRR</sequence>
<evidence type="ECO:0000313" key="4">
    <source>
        <dbReference type="EMBL" id="CAH2067657.1"/>
    </source>
</evidence>
<dbReference type="InterPro" id="IPR000504">
    <property type="entry name" value="RRM_dom"/>
</dbReference>
<dbReference type="SUPFAM" id="SSF54928">
    <property type="entry name" value="RNA-binding domain, RBD"/>
    <property type="match status" value="1"/>
</dbReference>
<reference evidence="4 5" key="1">
    <citation type="submission" date="2022-03" db="EMBL/GenBank/DDBJ databases">
        <authorList>
            <person name="Nunn A."/>
            <person name="Chopra R."/>
            <person name="Nunn A."/>
            <person name="Contreras Garrido A."/>
        </authorList>
    </citation>
    <scope>NUCLEOTIDE SEQUENCE [LARGE SCALE GENOMIC DNA]</scope>
</reference>
<gene>
    <name evidence="4" type="ORF">TAV2_LOCUS15919</name>
</gene>
<dbReference type="PANTHER" id="PTHR10501">
    <property type="entry name" value="U1 SMALL NUCLEAR RIBONUCLEOPROTEIN A/U2 SMALL NUCLEAR RIBONUCLEOPROTEIN B"/>
    <property type="match status" value="1"/>
</dbReference>
<evidence type="ECO:0000313" key="5">
    <source>
        <dbReference type="Proteomes" id="UP000836841"/>
    </source>
</evidence>
<feature type="domain" description="RRM" evidence="3">
    <location>
        <begin position="156"/>
        <end position="209"/>
    </location>
</feature>
<feature type="region of interest" description="Disordered" evidence="2">
    <location>
        <begin position="216"/>
        <end position="235"/>
    </location>
</feature>
<dbReference type="CDD" id="cd21618">
    <property type="entry name" value="RRM_AtNSRA_like"/>
    <property type="match status" value="1"/>
</dbReference>
<dbReference type="InterPro" id="IPR012677">
    <property type="entry name" value="Nucleotide-bd_a/b_plait_sf"/>
</dbReference>
<dbReference type="InterPro" id="IPR035979">
    <property type="entry name" value="RBD_domain_sf"/>
</dbReference>
<feature type="region of interest" description="Disordered" evidence="2">
    <location>
        <begin position="1"/>
        <end position="52"/>
    </location>
</feature>
<proteinExistence type="predicted"/>
<organism evidence="4 5">
    <name type="scientific">Thlaspi arvense</name>
    <name type="common">Field penny-cress</name>
    <dbReference type="NCBI Taxonomy" id="13288"/>
    <lineage>
        <taxon>Eukaryota</taxon>
        <taxon>Viridiplantae</taxon>
        <taxon>Streptophyta</taxon>
        <taxon>Embryophyta</taxon>
        <taxon>Tracheophyta</taxon>
        <taxon>Spermatophyta</taxon>
        <taxon>Magnoliopsida</taxon>
        <taxon>eudicotyledons</taxon>
        <taxon>Gunneridae</taxon>
        <taxon>Pentapetalae</taxon>
        <taxon>rosids</taxon>
        <taxon>malvids</taxon>
        <taxon>Brassicales</taxon>
        <taxon>Brassicaceae</taxon>
        <taxon>Thlaspideae</taxon>
        <taxon>Thlaspi</taxon>
    </lineage>
</organism>
<dbReference type="Proteomes" id="UP000836841">
    <property type="component" value="Chromosome 5"/>
</dbReference>
<evidence type="ECO:0000256" key="1">
    <source>
        <dbReference type="ARBA" id="ARBA00022884"/>
    </source>
</evidence>
<keyword evidence="1" id="KW-0694">RNA-binding</keyword>